<dbReference type="SUPFAM" id="SSF56801">
    <property type="entry name" value="Acetyl-CoA synthetase-like"/>
    <property type="match status" value="1"/>
</dbReference>
<dbReference type="InterPro" id="IPR036736">
    <property type="entry name" value="ACP-like_sf"/>
</dbReference>
<evidence type="ECO:0000256" key="3">
    <source>
        <dbReference type="ARBA" id="ARBA00022598"/>
    </source>
</evidence>
<dbReference type="PROSITE" id="PS00455">
    <property type="entry name" value="AMP_BINDING"/>
    <property type="match status" value="1"/>
</dbReference>
<dbReference type="CDD" id="cd02440">
    <property type="entry name" value="AdoMet_MTases"/>
    <property type="match status" value="1"/>
</dbReference>
<dbReference type="Pfam" id="PF00501">
    <property type="entry name" value="AMP-binding"/>
    <property type="match status" value="1"/>
</dbReference>
<dbReference type="CDD" id="cd12117">
    <property type="entry name" value="A_NRPS_Srf_like"/>
    <property type="match status" value="1"/>
</dbReference>
<dbReference type="Gene3D" id="3.30.300.30">
    <property type="match status" value="2"/>
</dbReference>
<protein>
    <recommendedName>
        <fullName evidence="5">Carrier domain-containing protein</fullName>
    </recommendedName>
</protein>
<dbReference type="Gene3D" id="3.40.50.980">
    <property type="match status" value="2"/>
</dbReference>
<organism evidence="6 7">
    <name type="scientific">Basidiobolus ranarum</name>
    <dbReference type="NCBI Taxonomy" id="34480"/>
    <lineage>
        <taxon>Eukaryota</taxon>
        <taxon>Fungi</taxon>
        <taxon>Fungi incertae sedis</taxon>
        <taxon>Zoopagomycota</taxon>
        <taxon>Entomophthoromycotina</taxon>
        <taxon>Basidiobolomycetes</taxon>
        <taxon>Basidiobolales</taxon>
        <taxon>Basidiobolaceae</taxon>
        <taxon>Basidiobolus</taxon>
    </lineage>
</organism>
<keyword evidence="3" id="KW-0436">Ligase</keyword>
<evidence type="ECO:0000259" key="5">
    <source>
        <dbReference type="PROSITE" id="PS50075"/>
    </source>
</evidence>
<dbReference type="Gene3D" id="2.30.38.10">
    <property type="entry name" value="Luciferase, Domain 3"/>
    <property type="match status" value="1"/>
</dbReference>
<dbReference type="Pfam" id="PF08242">
    <property type="entry name" value="Methyltransf_12"/>
    <property type="match status" value="1"/>
</dbReference>
<evidence type="ECO:0000313" key="6">
    <source>
        <dbReference type="EMBL" id="KAK9764363.1"/>
    </source>
</evidence>
<dbReference type="InterPro" id="IPR020845">
    <property type="entry name" value="AMP-binding_CS"/>
</dbReference>
<dbReference type="InterPro" id="IPR000873">
    <property type="entry name" value="AMP-dep_synth/lig_dom"/>
</dbReference>
<gene>
    <name evidence="6" type="ORF">K7432_008189</name>
</gene>
<sequence>MLKSTTNTERFSTNVYDVTNKIADFCKKSSTITSKSFTVSSDLRVKLHDLSQKEKVALSTILLSAFQILLGSYIKHKVIVHCVEDSFSGINNHCIVHDIWSDMSFRELLHNVEKTKLQRTSGYKSAKNSETFFTVLFSFHQTAESAHSSGEDREHPLIELHFQESTTALNGLLQCQTDLFEDEIGQQMISHFLNILESIAQSPEVLIKNILILDEKELEKLLVTWNDTKTDLPTGVSMINLFEGHVTNNPHGVALINGNVKMTYLDLERYSNALAHRLRDVGVNSGTLVAVCMERSQWLVTCFLAVLKAGGAYLPLDPSYPAERLDFMIRDSKCQVVLIDRPSSDLFSLTTAKVIAIHEEWGKIQNDENNVRLDTSVAAEDLAYVMYTSGSTGTPKGVMIEHKSVIQLVCNTDYFQATAKTRIAQICNTSFDVSTLEIWSALLNGGTLVCINRATSLNLVSLESEVRRHGINSMVMPTALFNQIMIHRPTLFTPLECVMFGGEPANIKLVQKYLDFGFTGRLLHLYGLTEVTVCSTWYEIKETLPKIPVGRPISNNRAYVLNENLQPVPIGAVGELFLAGNGLARGYLNRPDLTAAKFVNPVLGERIFRTGDLARWRADGNLEYIGRIDDMVKIRGNRVELGEVRDVVMQHALVKECVIVPLEDGMKHKRLVGYITRMDANDLEPQYVNDYKLACDEYAYDDIQRGHYEPTFNTAGWTNTYDGTTIPQQEMREWLEDTLNGIKSLRPKHVLEIGCGSGMIMFNIAPQCEVYVGTDLSEAALDYVRGYLKDLHLENIVQLQSGGAHELDSLEVDQFDTVIINSVLQHFPGIQYLNNLLNSVIKSVKPGGHIFLGDIRGKTLSKYHYSSLALFKANKNTTVQELRKIAKTKESNENELLLDPAYFFTLKEKMKEISHVQVIPKLTSNLNEMSKFRYQVVLHIGCVDSGKIEVPRWLDWKVDCPSLDCVRDVLQNRQEDILAIKGIPNKRLEREIHLQQTLDGGLDDCTAVELQKTLDDNDFDGASPDQLYLISKEKGFSMNISWSHHDGGGVYDVVFWRSNNNENYHLFEMPEYTNLDSENYNNPLHRKLQQFIPELKNFLRKKLPDFMTPADFVVLESLPLTENGKIDYKALPAPPVTHTSLHENYIAPRTSLEENLAEIMQKVLAVQHIGIHDTFLSLGGDSLSVIEICSLCHKAGYPISSSQIFDNPTVAMLAEYLSTNSSLGSKDNHSTAHLQPFNLLHVDESSMEKIWEVDVAGNGIQKDFVENIIPCIPLQGYTVYETILDKSAQIFQTLYSITAPLDTERFQKSCVQLCHQNPVLRTVFVLSNAKLDHLNFLQIVIKEQHFQPEFHIVNCTSVEEKEKAVEKYIVENREKGMRLGGNMIRFALFCDQTEEYRFVWTIHHSLMDGWTMELLLSDLIQIYEHGSAPIRPLYLNFVDSWFKQDMVPEVEYWKNKLDGVSGDLIPRQLPTEYVTSEYSSGIKLTLTCDITGFCKTEDLMKAVFFKAVWVITMGLYAQENDIFFGDVIIGRNMPLEGIAEMVGMCFNVLPFRIEMKKEERLIDLLRRFQAEQHNLLPFENVDLAQVLKNSVFADRTDMQKVFGSFVAYQNYRRKLPEVGFSARVSEIKTYWSIHPTVMIEGFPVDDGLQVSLSYNHLILPHEIAQKHLNLYKICANYILTNPFNTVIDLESVAKSMNML</sequence>
<dbReference type="InterPro" id="IPR045851">
    <property type="entry name" value="AMP-bd_C_sf"/>
</dbReference>
<dbReference type="PRINTS" id="PR00154">
    <property type="entry name" value="AMPBINDING"/>
</dbReference>
<dbReference type="InterPro" id="IPR020806">
    <property type="entry name" value="PKS_PP-bd"/>
</dbReference>
<evidence type="ECO:0000256" key="1">
    <source>
        <dbReference type="ARBA" id="ARBA00022450"/>
    </source>
</evidence>
<accession>A0ABR2WS64</accession>
<evidence type="ECO:0000313" key="7">
    <source>
        <dbReference type="Proteomes" id="UP001479436"/>
    </source>
</evidence>
<dbReference type="Gene3D" id="3.30.559.10">
    <property type="entry name" value="Chloramphenicol acetyltransferase-like domain"/>
    <property type="match status" value="1"/>
</dbReference>
<dbReference type="SUPFAM" id="SSF53335">
    <property type="entry name" value="S-adenosyl-L-methionine-dependent methyltransferases"/>
    <property type="match status" value="1"/>
</dbReference>
<dbReference type="InterPro" id="IPR029063">
    <property type="entry name" value="SAM-dependent_MTases_sf"/>
</dbReference>
<dbReference type="PANTHER" id="PTHR45527">
    <property type="entry name" value="NONRIBOSOMAL PEPTIDE SYNTHETASE"/>
    <property type="match status" value="1"/>
</dbReference>
<dbReference type="InterPro" id="IPR013217">
    <property type="entry name" value="Methyltransf_12"/>
</dbReference>
<dbReference type="SUPFAM" id="SSF47336">
    <property type="entry name" value="ACP-like"/>
    <property type="match status" value="1"/>
</dbReference>
<dbReference type="Pfam" id="PF00550">
    <property type="entry name" value="PP-binding"/>
    <property type="match status" value="1"/>
</dbReference>
<dbReference type="Proteomes" id="UP001479436">
    <property type="component" value="Unassembled WGS sequence"/>
</dbReference>
<name>A0ABR2WS64_9FUNG</name>
<keyword evidence="4" id="KW-0677">Repeat</keyword>
<proteinExistence type="predicted"/>
<dbReference type="InterPro" id="IPR009081">
    <property type="entry name" value="PP-bd_ACP"/>
</dbReference>
<dbReference type="InterPro" id="IPR023213">
    <property type="entry name" value="CAT-like_dom_sf"/>
</dbReference>
<keyword evidence="1" id="KW-0596">Phosphopantetheine</keyword>
<dbReference type="Gene3D" id="3.40.50.150">
    <property type="entry name" value="Vaccinia Virus protein VP39"/>
    <property type="match status" value="1"/>
</dbReference>
<comment type="caution">
    <text evidence="6">The sequence shown here is derived from an EMBL/GenBank/DDBJ whole genome shotgun (WGS) entry which is preliminary data.</text>
</comment>
<evidence type="ECO:0000256" key="4">
    <source>
        <dbReference type="ARBA" id="ARBA00022737"/>
    </source>
</evidence>
<evidence type="ECO:0000256" key="2">
    <source>
        <dbReference type="ARBA" id="ARBA00022553"/>
    </source>
</evidence>
<dbReference type="PANTHER" id="PTHR45527:SF1">
    <property type="entry name" value="FATTY ACID SYNTHASE"/>
    <property type="match status" value="1"/>
</dbReference>
<dbReference type="Pfam" id="PF00668">
    <property type="entry name" value="Condensation"/>
    <property type="match status" value="1"/>
</dbReference>
<dbReference type="InterPro" id="IPR010071">
    <property type="entry name" value="AA_adenyl_dom"/>
</dbReference>
<feature type="domain" description="Carrier" evidence="5">
    <location>
        <begin position="1147"/>
        <end position="1221"/>
    </location>
</feature>
<keyword evidence="7" id="KW-1185">Reference proteome</keyword>
<keyword evidence="2" id="KW-0597">Phosphoprotein</keyword>
<dbReference type="InterPro" id="IPR020459">
    <property type="entry name" value="AMP-binding"/>
</dbReference>
<dbReference type="PROSITE" id="PS50075">
    <property type="entry name" value="CARRIER"/>
    <property type="match status" value="1"/>
</dbReference>
<reference evidence="6 7" key="1">
    <citation type="submission" date="2023-04" db="EMBL/GenBank/DDBJ databases">
        <title>Genome of Basidiobolus ranarum AG-B5.</title>
        <authorList>
            <person name="Stajich J.E."/>
            <person name="Carter-House D."/>
            <person name="Gryganskyi A."/>
        </authorList>
    </citation>
    <scope>NUCLEOTIDE SEQUENCE [LARGE SCALE GENOMIC DNA]</scope>
    <source>
        <strain evidence="6 7">AG-B5</strain>
    </source>
</reference>
<dbReference type="InterPro" id="IPR001242">
    <property type="entry name" value="Condensation_dom"/>
</dbReference>
<dbReference type="NCBIfam" id="TIGR01733">
    <property type="entry name" value="AA-adenyl-dom"/>
    <property type="match status" value="1"/>
</dbReference>
<dbReference type="Gene3D" id="3.30.559.30">
    <property type="entry name" value="Nonribosomal peptide synthetase, condensation domain"/>
    <property type="match status" value="2"/>
</dbReference>
<dbReference type="EMBL" id="JASJQH010000443">
    <property type="protein sequence ID" value="KAK9764363.1"/>
    <property type="molecule type" value="Genomic_DNA"/>
</dbReference>
<dbReference type="Gene3D" id="1.10.1200.10">
    <property type="entry name" value="ACP-like"/>
    <property type="match status" value="1"/>
</dbReference>
<dbReference type="SUPFAM" id="SSF52777">
    <property type="entry name" value="CoA-dependent acyltransferases"/>
    <property type="match status" value="3"/>
</dbReference>
<dbReference type="SMART" id="SM00823">
    <property type="entry name" value="PKS_PP"/>
    <property type="match status" value="1"/>
</dbReference>